<dbReference type="EMBL" id="LGRX02014000">
    <property type="protein sequence ID" value="KAK3265321.1"/>
    <property type="molecule type" value="Genomic_DNA"/>
</dbReference>
<dbReference type="AlphaFoldDB" id="A0AAE0KYD6"/>
<dbReference type="Proteomes" id="UP001190700">
    <property type="component" value="Unassembled WGS sequence"/>
</dbReference>
<dbReference type="Pfam" id="PF09273">
    <property type="entry name" value="Rubis-subs-bind"/>
    <property type="match status" value="1"/>
</dbReference>
<gene>
    <name evidence="2" type="ORF">CYMTET_25987</name>
</gene>
<evidence type="ECO:0000259" key="1">
    <source>
        <dbReference type="Pfam" id="PF09273"/>
    </source>
</evidence>
<dbReference type="Gene3D" id="3.90.1420.10">
    <property type="entry name" value="Rubisco LSMT, substrate-binding domain"/>
    <property type="match status" value="1"/>
</dbReference>
<proteinExistence type="predicted"/>
<dbReference type="SUPFAM" id="SSF81822">
    <property type="entry name" value="RuBisCo LSMT C-terminal, substrate-binding domain"/>
    <property type="match status" value="1"/>
</dbReference>
<evidence type="ECO:0000313" key="3">
    <source>
        <dbReference type="Proteomes" id="UP001190700"/>
    </source>
</evidence>
<accession>A0AAE0KYD6</accession>
<sequence>MMDTLCMVVAREANLHPQEESVEQMAFRIICARCKEILDGYPTTLKKDEEMLRGDGEFSNPLSAYSRLAIQFRTTRKVLLTAYARSLDEVNYAN</sequence>
<evidence type="ECO:0000313" key="2">
    <source>
        <dbReference type="EMBL" id="KAK3265321.1"/>
    </source>
</evidence>
<name>A0AAE0KYD6_9CHLO</name>
<organism evidence="2 3">
    <name type="scientific">Cymbomonas tetramitiformis</name>
    <dbReference type="NCBI Taxonomy" id="36881"/>
    <lineage>
        <taxon>Eukaryota</taxon>
        <taxon>Viridiplantae</taxon>
        <taxon>Chlorophyta</taxon>
        <taxon>Pyramimonadophyceae</taxon>
        <taxon>Pyramimonadales</taxon>
        <taxon>Pyramimonadaceae</taxon>
        <taxon>Cymbomonas</taxon>
    </lineage>
</organism>
<feature type="domain" description="Rubisco LSMT substrate-binding" evidence="1">
    <location>
        <begin position="16"/>
        <end position="78"/>
    </location>
</feature>
<dbReference type="InterPro" id="IPR036464">
    <property type="entry name" value="Rubisco_LSMT_subst-bd_sf"/>
</dbReference>
<reference evidence="2 3" key="1">
    <citation type="journal article" date="2015" name="Genome Biol. Evol.">
        <title>Comparative Genomics of a Bacterivorous Green Alga Reveals Evolutionary Causalities and Consequences of Phago-Mixotrophic Mode of Nutrition.</title>
        <authorList>
            <person name="Burns J.A."/>
            <person name="Paasch A."/>
            <person name="Narechania A."/>
            <person name="Kim E."/>
        </authorList>
    </citation>
    <scope>NUCLEOTIDE SEQUENCE [LARGE SCALE GENOMIC DNA]</scope>
    <source>
        <strain evidence="2 3">PLY_AMNH</strain>
    </source>
</reference>
<protein>
    <recommendedName>
        <fullName evidence="1">Rubisco LSMT substrate-binding domain-containing protein</fullName>
    </recommendedName>
</protein>
<comment type="caution">
    <text evidence="2">The sequence shown here is derived from an EMBL/GenBank/DDBJ whole genome shotgun (WGS) entry which is preliminary data.</text>
</comment>
<dbReference type="InterPro" id="IPR015353">
    <property type="entry name" value="Rubisco_LSMT_subst-bd"/>
</dbReference>
<keyword evidence="3" id="KW-1185">Reference proteome</keyword>